<accession>A0ABS4RVI2</accession>
<keyword evidence="3" id="KW-1185">Reference proteome</keyword>
<dbReference type="EMBL" id="JAGIKV010000009">
    <property type="protein sequence ID" value="MBP2246314.1"/>
    <property type="molecule type" value="Genomic_DNA"/>
</dbReference>
<comment type="caution">
    <text evidence="2">The sequence shown here is derived from an EMBL/GenBank/DDBJ whole genome shotgun (WGS) entry which is preliminary data.</text>
</comment>
<reference evidence="2 3" key="1">
    <citation type="submission" date="2021-03" db="EMBL/GenBank/DDBJ databases">
        <title>Genomic Encyclopedia of Type Strains, Phase IV (KMG-IV): sequencing the most valuable type-strain genomes for metagenomic binning, comparative biology and taxonomic classification.</title>
        <authorList>
            <person name="Goeker M."/>
        </authorList>
    </citation>
    <scope>NUCLEOTIDE SEQUENCE [LARGE SCALE GENOMIC DNA]</scope>
    <source>
        <strain evidence="2 3">DSM 21292</strain>
    </source>
</reference>
<keyword evidence="1" id="KW-0175">Coiled coil</keyword>
<proteinExistence type="predicted"/>
<sequence length="34" mass="4272">MLRKDYEQQIDQAEVAYQKAKYELQRIEQELKRE</sequence>
<dbReference type="Proteomes" id="UP000810207">
    <property type="component" value="Unassembled WGS sequence"/>
</dbReference>
<gene>
    <name evidence="2" type="ORF">J2Z28_002945</name>
</gene>
<evidence type="ECO:0000256" key="1">
    <source>
        <dbReference type="SAM" id="Coils"/>
    </source>
</evidence>
<feature type="coiled-coil region" evidence="1">
    <location>
        <begin position="3"/>
        <end position="30"/>
    </location>
</feature>
<organism evidence="2 3">
    <name type="scientific">Paenibacillus xylanexedens</name>
    <dbReference type="NCBI Taxonomy" id="528191"/>
    <lineage>
        <taxon>Bacteria</taxon>
        <taxon>Bacillati</taxon>
        <taxon>Bacillota</taxon>
        <taxon>Bacilli</taxon>
        <taxon>Bacillales</taxon>
        <taxon>Paenibacillaceae</taxon>
        <taxon>Paenibacillus</taxon>
    </lineage>
</organism>
<name>A0ABS4RVI2_PAEXY</name>
<evidence type="ECO:0000313" key="2">
    <source>
        <dbReference type="EMBL" id="MBP2246314.1"/>
    </source>
</evidence>
<evidence type="ECO:0000313" key="3">
    <source>
        <dbReference type="Proteomes" id="UP000810207"/>
    </source>
</evidence>
<protein>
    <submittedName>
        <fullName evidence="2">Uncharacterized protein</fullName>
    </submittedName>
</protein>